<dbReference type="Gene3D" id="2.60.120.600">
    <property type="entry name" value="Domain of unknown function DUF1214, C-terminal domain"/>
    <property type="match status" value="1"/>
</dbReference>
<proteinExistence type="predicted"/>
<organism evidence="3 4">
    <name type="scientific">Streptomyces prunicolor</name>
    <dbReference type="NCBI Taxonomy" id="67348"/>
    <lineage>
        <taxon>Bacteria</taxon>
        <taxon>Bacillati</taxon>
        <taxon>Actinomycetota</taxon>
        <taxon>Actinomycetes</taxon>
        <taxon>Kitasatosporales</taxon>
        <taxon>Streptomycetaceae</taxon>
        <taxon>Streptomyces</taxon>
    </lineage>
</organism>
<dbReference type="InterPro" id="IPR010621">
    <property type="entry name" value="DUF1214"/>
</dbReference>
<evidence type="ECO:0000313" key="3">
    <source>
        <dbReference type="EMBL" id="MDV7215905.1"/>
    </source>
</evidence>
<dbReference type="RefSeq" id="WP_317770633.1">
    <property type="nucleotide sequence ID" value="NZ_JAWMAJ010000019.1"/>
</dbReference>
<dbReference type="InterPro" id="IPR037050">
    <property type="entry name" value="DUF1254_sf"/>
</dbReference>
<reference evidence="3 4" key="1">
    <citation type="submission" date="2023-10" db="EMBL/GenBank/DDBJ databases">
        <title>Characterization of rhizosphere-enriched actinobacteria from wheat plants lab-grown on chernevaya soil.</title>
        <authorList>
            <person name="Tikhonova E.N."/>
            <person name="Konopkin A."/>
            <person name="Kravchenko I.K."/>
        </authorList>
    </citation>
    <scope>NUCLEOTIDE SEQUENCE [LARGE SCALE GENOMIC DNA]</scope>
    <source>
        <strain evidence="3 4">RR29</strain>
    </source>
</reference>
<feature type="domain" description="DUF1254" evidence="2">
    <location>
        <begin position="85"/>
        <end position="214"/>
    </location>
</feature>
<name>A0ABU4F5P9_9ACTN</name>
<keyword evidence="4" id="KW-1185">Reference proteome</keyword>
<evidence type="ECO:0000313" key="4">
    <source>
        <dbReference type="Proteomes" id="UP001187346"/>
    </source>
</evidence>
<dbReference type="SUPFAM" id="SSF160935">
    <property type="entry name" value="VPA0735-like"/>
    <property type="match status" value="1"/>
</dbReference>
<evidence type="ECO:0000259" key="2">
    <source>
        <dbReference type="Pfam" id="PF06863"/>
    </source>
</evidence>
<feature type="domain" description="DUF1214" evidence="1">
    <location>
        <begin position="345"/>
        <end position="452"/>
    </location>
</feature>
<accession>A0ABU4F5P9</accession>
<dbReference type="Pfam" id="PF06742">
    <property type="entry name" value="DUF1214"/>
    <property type="match status" value="1"/>
</dbReference>
<dbReference type="Gene3D" id="2.60.40.1610">
    <property type="entry name" value="Domain of unknown function DUF1254"/>
    <property type="match status" value="1"/>
</dbReference>
<dbReference type="InterPro" id="IPR006311">
    <property type="entry name" value="TAT_signal"/>
</dbReference>
<evidence type="ECO:0000259" key="1">
    <source>
        <dbReference type="Pfam" id="PF06742"/>
    </source>
</evidence>
<dbReference type="PROSITE" id="PS51318">
    <property type="entry name" value="TAT"/>
    <property type="match status" value="1"/>
</dbReference>
<gene>
    <name evidence="3" type="ORF">R5A26_08070</name>
</gene>
<dbReference type="EMBL" id="JAWMAJ010000019">
    <property type="protein sequence ID" value="MDV7215905.1"/>
    <property type="molecule type" value="Genomic_DNA"/>
</dbReference>
<dbReference type="Proteomes" id="UP001187346">
    <property type="component" value="Unassembled WGS sequence"/>
</dbReference>
<dbReference type="PANTHER" id="PTHR36509:SF2">
    <property type="entry name" value="BLL3101 PROTEIN"/>
    <property type="match status" value="1"/>
</dbReference>
<sequence length="471" mass="50121">MCAQQDPSLPEHAFAAQPFTRRRLLALAPAGAAALALGVPAPAASAVSAAGTDRAALAQEAYIWGFPLVMMETYLASAREQKVPVNRLFVANSLATPATKAGGPNNDTLFGSAWLDLSREPQVVIVPDTDDRYYSIQLQDVYTNTFAYIGRRTTGTHAGAYALTAPGWKGRLPRGVTRIPAPTAQVLALTRTLVEGEADLPAARAVQAKYALAPLSCYPERAVPAEAVDEPLKFPILDLGAQGAAYFDKLCQGLVAAPPPPSDRARLARFAKIGIGPGRKPTRNAAAVPVLAQAALDANKRITQYVFAVGVNGWTVATGITGFIKDPLYRAAITQYGPGTHVSEEALYFTAHNGPDGQPLNGANRYALRFAAGELPPVDAFWSLTLYGQDWRLVENPIRRYSIGDRTAGLAYGTDGSLELLIQNDEPSEGRANWLPAPTGSFILVLRTYQPGAALLDGSYEMPPITTAGPL</sequence>
<dbReference type="PANTHER" id="PTHR36509">
    <property type="entry name" value="BLL3101 PROTEIN"/>
    <property type="match status" value="1"/>
</dbReference>
<dbReference type="InterPro" id="IPR010679">
    <property type="entry name" value="DUF1254"/>
</dbReference>
<protein>
    <submittedName>
        <fullName evidence="3">DUF1254 domain-containing protein</fullName>
    </submittedName>
</protein>
<dbReference type="InterPro" id="IPR037049">
    <property type="entry name" value="DUF1214_C_sf"/>
</dbReference>
<dbReference type="Pfam" id="PF06863">
    <property type="entry name" value="DUF1254"/>
    <property type="match status" value="1"/>
</dbReference>
<comment type="caution">
    <text evidence="3">The sequence shown here is derived from an EMBL/GenBank/DDBJ whole genome shotgun (WGS) entry which is preliminary data.</text>
</comment>